<protein>
    <submittedName>
        <fullName evidence="1">Uncharacterized protein</fullName>
    </submittedName>
</protein>
<dbReference type="AlphaFoldDB" id="A0A6M3KM47"/>
<gene>
    <name evidence="1" type="ORF">MM415A00378_0026</name>
</gene>
<dbReference type="EMBL" id="MT142493">
    <property type="protein sequence ID" value="QJA82681.1"/>
    <property type="molecule type" value="Genomic_DNA"/>
</dbReference>
<reference evidence="1" key="1">
    <citation type="submission" date="2020-03" db="EMBL/GenBank/DDBJ databases">
        <title>The deep terrestrial virosphere.</title>
        <authorList>
            <person name="Holmfeldt K."/>
            <person name="Nilsson E."/>
            <person name="Simone D."/>
            <person name="Lopez-Fernandez M."/>
            <person name="Wu X."/>
            <person name="de Brujin I."/>
            <person name="Lundin D."/>
            <person name="Andersson A."/>
            <person name="Bertilsson S."/>
            <person name="Dopson M."/>
        </authorList>
    </citation>
    <scope>NUCLEOTIDE SEQUENCE</scope>
    <source>
        <strain evidence="1">MM415A00378</strain>
    </source>
</reference>
<organism evidence="1">
    <name type="scientific">viral metagenome</name>
    <dbReference type="NCBI Taxonomy" id="1070528"/>
    <lineage>
        <taxon>unclassified sequences</taxon>
        <taxon>metagenomes</taxon>
        <taxon>organismal metagenomes</taxon>
    </lineage>
</organism>
<proteinExistence type="predicted"/>
<evidence type="ECO:0000313" key="1">
    <source>
        <dbReference type="EMBL" id="QJA82681.1"/>
    </source>
</evidence>
<sequence length="91" mass="10135">MQKTIKESEIATIDLRSFHKALAVLPDELDGVCVWKSDLVQMPPFSSEHSPGRELEENVLLIVIREPDNTRGETIARLIATLKAQAAKPAR</sequence>
<name>A0A6M3KM47_9ZZZZ</name>
<accession>A0A6M3KM47</accession>